<evidence type="ECO:0000256" key="3">
    <source>
        <dbReference type="SAM" id="MobiDB-lite"/>
    </source>
</evidence>
<name>A0A1Y1YCU4_9PLEO</name>
<proteinExistence type="inferred from homology"/>
<dbReference type="OrthoDB" id="206213at2759"/>
<protein>
    <recommendedName>
        <fullName evidence="6">Nagb/rpia/CoA transferase-like protein</fullName>
    </recommendedName>
</protein>
<dbReference type="STRING" id="1231657.A0A1Y1YCU4"/>
<keyword evidence="5" id="KW-1185">Reference proteome</keyword>
<dbReference type="InterPro" id="IPR000649">
    <property type="entry name" value="IF-2B-related"/>
</dbReference>
<dbReference type="SUPFAM" id="SSF100950">
    <property type="entry name" value="NagB/RpiA/CoA transferase-like"/>
    <property type="match status" value="1"/>
</dbReference>
<sequence>MNLFKLGGNKLKRKLRAKSDNRAPPANAVSLQDEPRNSQHSLRSFEERRFPLDSKFETTLESCVEQLQNDFVSGARGLADNALCSFSTLFGIAATSAEDGKQLFNMMTKAAKRLCYARPAMSSAITSCLLRALQRIQEACAVSSEEKIPTNLATVAQTIITTIQTERSNTSMRVGTQFTEWFKDFYIAKPGRGLSKIRILTLSNSSSIRTAILALLEHVPAVEIGLIILESRPRFEGATMAVQILESVKSTPHRERLKIHMAPDCAVATLAREIDMVLLGADRIAHDGAVSNKIGSSAAAICARSWNKKVQVVVVSDSDKIAAGGEKLHPEEKHDPREITKTWNEAGVPDLEGEVRVFGEWFEWVDPGFVDVYVTEAGVMRTEDIKRVAGEMEDLEKTILGV</sequence>
<dbReference type="InterPro" id="IPR042529">
    <property type="entry name" value="IF_2B-like_C"/>
</dbReference>
<dbReference type="Gene3D" id="3.40.50.10470">
    <property type="entry name" value="Translation initiation factor eif-2b, domain 2"/>
    <property type="match status" value="1"/>
</dbReference>
<evidence type="ECO:0000313" key="5">
    <source>
        <dbReference type="Proteomes" id="UP000193144"/>
    </source>
</evidence>
<dbReference type="InterPro" id="IPR037171">
    <property type="entry name" value="NagB/RpiA_transferase-like"/>
</dbReference>
<dbReference type="GO" id="GO:0019509">
    <property type="term" value="P:L-methionine salvage from methylthioadenosine"/>
    <property type="evidence" value="ECO:0007669"/>
    <property type="project" value="TreeGrafter"/>
</dbReference>
<accession>A0A1Y1YCU4</accession>
<comment type="similarity">
    <text evidence="1 2">Belongs to the eIF-2B alpha/beta/delta subunits family.</text>
</comment>
<feature type="region of interest" description="Disordered" evidence="3">
    <location>
        <begin position="16"/>
        <end position="42"/>
    </location>
</feature>
<evidence type="ECO:0000256" key="1">
    <source>
        <dbReference type="ARBA" id="ARBA00007251"/>
    </source>
</evidence>
<reference evidence="4 5" key="1">
    <citation type="submission" date="2016-07" db="EMBL/GenBank/DDBJ databases">
        <title>Pervasive Adenine N6-methylation of Active Genes in Fungi.</title>
        <authorList>
            <consortium name="DOE Joint Genome Institute"/>
            <person name="Mondo S.J."/>
            <person name="Dannebaum R.O."/>
            <person name="Kuo R.C."/>
            <person name="Labutti K."/>
            <person name="Haridas S."/>
            <person name="Kuo A."/>
            <person name="Salamov A."/>
            <person name="Ahrendt S.R."/>
            <person name="Lipzen A."/>
            <person name="Sullivan W."/>
            <person name="Andreopoulos W.B."/>
            <person name="Clum A."/>
            <person name="Lindquist E."/>
            <person name="Daum C."/>
            <person name="Ramamoorthy G.K."/>
            <person name="Gryganskyi A."/>
            <person name="Culley D."/>
            <person name="Magnuson J.K."/>
            <person name="James T.Y."/>
            <person name="O'Malley M.A."/>
            <person name="Stajich J.E."/>
            <person name="Spatafora J.W."/>
            <person name="Visel A."/>
            <person name="Grigoriev I.V."/>
        </authorList>
    </citation>
    <scope>NUCLEOTIDE SEQUENCE [LARGE SCALE GENOMIC DNA]</scope>
    <source>
        <strain evidence="4 5">CBS 115471</strain>
    </source>
</reference>
<dbReference type="Pfam" id="PF01008">
    <property type="entry name" value="IF-2B"/>
    <property type="match status" value="1"/>
</dbReference>
<dbReference type="EMBL" id="MCFA01000275">
    <property type="protein sequence ID" value="ORX95546.1"/>
    <property type="molecule type" value="Genomic_DNA"/>
</dbReference>
<dbReference type="Proteomes" id="UP000193144">
    <property type="component" value="Unassembled WGS sequence"/>
</dbReference>
<dbReference type="GO" id="GO:0046523">
    <property type="term" value="F:S-methyl-5-thioribose-1-phosphate isomerase activity"/>
    <property type="evidence" value="ECO:0007669"/>
    <property type="project" value="TreeGrafter"/>
</dbReference>
<evidence type="ECO:0000256" key="2">
    <source>
        <dbReference type="RuleBase" id="RU003814"/>
    </source>
</evidence>
<dbReference type="PANTHER" id="PTHR43475">
    <property type="entry name" value="METHYLTHIORIBOSE-1-PHOSPHATE ISOMERASE"/>
    <property type="match status" value="1"/>
</dbReference>
<dbReference type="AlphaFoldDB" id="A0A1Y1YCU4"/>
<feature type="compositionally biased region" description="Basic and acidic residues" evidence="3">
    <location>
        <begin position="33"/>
        <end position="42"/>
    </location>
</feature>
<dbReference type="PANTHER" id="PTHR43475:SF3">
    <property type="entry name" value="TRANSLATION INITIATION FACTOR EIF-2B SUBUNIT FAMILY PROTEIN (AFU_ORTHOLOGUE AFUA_2G14290)"/>
    <property type="match status" value="1"/>
</dbReference>
<evidence type="ECO:0008006" key="6">
    <source>
        <dbReference type="Google" id="ProtNLM"/>
    </source>
</evidence>
<evidence type="ECO:0000313" key="4">
    <source>
        <dbReference type="EMBL" id="ORX95546.1"/>
    </source>
</evidence>
<organism evidence="4 5">
    <name type="scientific">Clohesyomyces aquaticus</name>
    <dbReference type="NCBI Taxonomy" id="1231657"/>
    <lineage>
        <taxon>Eukaryota</taxon>
        <taxon>Fungi</taxon>
        <taxon>Dikarya</taxon>
        <taxon>Ascomycota</taxon>
        <taxon>Pezizomycotina</taxon>
        <taxon>Dothideomycetes</taxon>
        <taxon>Pleosporomycetidae</taxon>
        <taxon>Pleosporales</taxon>
        <taxon>Lindgomycetaceae</taxon>
        <taxon>Clohesyomyces</taxon>
    </lineage>
</organism>
<comment type="caution">
    <text evidence="4">The sequence shown here is derived from an EMBL/GenBank/DDBJ whole genome shotgun (WGS) entry which is preliminary data.</text>
</comment>
<gene>
    <name evidence="4" type="ORF">BCR34DRAFT_607915</name>
</gene>